<evidence type="ECO:0000256" key="1">
    <source>
        <dbReference type="ARBA" id="ARBA00005184"/>
    </source>
</evidence>
<dbReference type="GO" id="GO:0030599">
    <property type="term" value="F:pectinesterase activity"/>
    <property type="evidence" value="ECO:0007669"/>
    <property type="project" value="UniProtKB-UniRule"/>
</dbReference>
<comment type="function">
    <text evidence="10">Acts in the modification of cell walls via demethylesterification of cell wall pectin.</text>
</comment>
<keyword evidence="16" id="KW-1185">Reference proteome</keyword>
<comment type="similarity">
    <text evidence="3">In the C-terminal section; belongs to the pectinesterase family.</text>
</comment>
<dbReference type="EMBL" id="JACGCM010000049">
    <property type="protein sequence ID" value="KAF6176721.1"/>
    <property type="molecule type" value="Genomic_DNA"/>
</dbReference>
<keyword evidence="13" id="KW-0812">Transmembrane</keyword>
<evidence type="ECO:0000256" key="5">
    <source>
        <dbReference type="ARBA" id="ARBA00022801"/>
    </source>
</evidence>
<dbReference type="SMART" id="SM00856">
    <property type="entry name" value="PMEI"/>
    <property type="match status" value="1"/>
</dbReference>
<evidence type="ECO:0000256" key="13">
    <source>
        <dbReference type="SAM" id="Phobius"/>
    </source>
</evidence>
<keyword evidence="6 12" id="KW-0063">Aspartyl esterase</keyword>
<evidence type="ECO:0000256" key="7">
    <source>
        <dbReference type="ARBA" id="ARBA00023157"/>
    </source>
</evidence>
<evidence type="ECO:0000256" key="6">
    <source>
        <dbReference type="ARBA" id="ARBA00023085"/>
    </source>
</evidence>
<feature type="transmembrane region" description="Helical" evidence="13">
    <location>
        <begin position="24"/>
        <end position="45"/>
    </location>
</feature>
<proteinExistence type="inferred from homology"/>
<dbReference type="GO" id="GO:0004857">
    <property type="term" value="F:enzyme inhibitor activity"/>
    <property type="evidence" value="ECO:0007669"/>
    <property type="project" value="InterPro"/>
</dbReference>
<dbReference type="InterPro" id="IPR011050">
    <property type="entry name" value="Pectin_lyase_fold/virulence"/>
</dbReference>
<evidence type="ECO:0000313" key="15">
    <source>
        <dbReference type="EMBL" id="KAF6176721.1"/>
    </source>
</evidence>
<dbReference type="InterPro" id="IPR006501">
    <property type="entry name" value="Pectinesterase_inhib_dom"/>
</dbReference>
<reference evidence="15 16" key="1">
    <citation type="journal article" date="2020" name="IScience">
        <title>Genome Sequencing of the Endangered Kingdonia uniflora (Circaeasteraceae, Ranunculales) Reveals Potential Mechanisms of Evolutionary Specialization.</title>
        <authorList>
            <person name="Sun Y."/>
            <person name="Deng T."/>
            <person name="Zhang A."/>
            <person name="Moore M.J."/>
            <person name="Landis J.B."/>
            <person name="Lin N."/>
            <person name="Zhang H."/>
            <person name="Zhang X."/>
            <person name="Huang J."/>
            <person name="Zhang X."/>
            <person name="Sun H."/>
            <person name="Wang H."/>
        </authorList>
    </citation>
    <scope>NUCLEOTIDE SEQUENCE [LARGE SCALE GENOMIC DNA]</scope>
    <source>
        <strain evidence="15">TB1705</strain>
        <tissue evidence="15">Leaf</tissue>
    </source>
</reference>
<feature type="domain" description="Pectinesterase inhibitor" evidence="14">
    <location>
        <begin position="66"/>
        <end position="218"/>
    </location>
</feature>
<evidence type="ECO:0000256" key="9">
    <source>
        <dbReference type="ARBA" id="ARBA00047928"/>
    </source>
</evidence>
<dbReference type="SUPFAM" id="SSF101148">
    <property type="entry name" value="Plant invertase/pectin methylesterase inhibitor"/>
    <property type="match status" value="1"/>
</dbReference>
<dbReference type="EC" id="3.1.1.11" evidence="4 12"/>
<dbReference type="GO" id="GO:0042545">
    <property type="term" value="P:cell wall modification"/>
    <property type="evidence" value="ECO:0007669"/>
    <property type="project" value="UniProtKB-UniRule"/>
</dbReference>
<dbReference type="PROSITE" id="PS00503">
    <property type="entry name" value="PECTINESTERASE_2"/>
    <property type="match status" value="1"/>
</dbReference>
<accession>A0A7J7PB98</accession>
<dbReference type="InterPro" id="IPR012334">
    <property type="entry name" value="Pectin_lyas_fold"/>
</dbReference>
<evidence type="ECO:0000256" key="12">
    <source>
        <dbReference type="RuleBase" id="RU000589"/>
    </source>
</evidence>
<feature type="active site" evidence="11">
    <location>
        <position position="418"/>
    </location>
</feature>
<dbReference type="Pfam" id="PF01095">
    <property type="entry name" value="Pectinesterase"/>
    <property type="match status" value="1"/>
</dbReference>
<name>A0A7J7PB98_9MAGN</name>
<dbReference type="OrthoDB" id="2019149at2759"/>
<evidence type="ECO:0000256" key="2">
    <source>
        <dbReference type="ARBA" id="ARBA00006027"/>
    </source>
</evidence>
<organism evidence="15 16">
    <name type="scientific">Kingdonia uniflora</name>
    <dbReference type="NCBI Taxonomy" id="39325"/>
    <lineage>
        <taxon>Eukaryota</taxon>
        <taxon>Viridiplantae</taxon>
        <taxon>Streptophyta</taxon>
        <taxon>Embryophyta</taxon>
        <taxon>Tracheophyta</taxon>
        <taxon>Spermatophyta</taxon>
        <taxon>Magnoliopsida</taxon>
        <taxon>Ranunculales</taxon>
        <taxon>Circaeasteraceae</taxon>
        <taxon>Kingdonia</taxon>
    </lineage>
</organism>
<evidence type="ECO:0000256" key="3">
    <source>
        <dbReference type="ARBA" id="ARBA00007786"/>
    </source>
</evidence>
<keyword evidence="5 12" id="KW-0378">Hydrolase</keyword>
<comment type="similarity">
    <text evidence="2">In the N-terminal section; belongs to the PMEI family.</text>
</comment>
<dbReference type="Gene3D" id="1.20.140.40">
    <property type="entry name" value="Invertase/pectin methylesterase inhibitor family protein"/>
    <property type="match status" value="1"/>
</dbReference>
<dbReference type="PANTHER" id="PTHR31707">
    <property type="entry name" value="PECTINESTERASE"/>
    <property type="match status" value="1"/>
</dbReference>
<keyword evidence="13" id="KW-1133">Transmembrane helix</keyword>
<dbReference type="UniPathway" id="UPA00545">
    <property type="reaction ID" value="UER00823"/>
</dbReference>
<sequence length="581" mass="62801">MANNKGYGHVAGDAGNGGVKKKRVLLISISSVVLVAMVVAVAVSVKRSNDGSTNSSGGSDNGEIKTSMKAIEAICQPTTYKQTCVDSLSSAAGNTSDPKELVKIAFKVAMDHIANASEHSSTIQQLAKDPGAKQALKNCRELMGYSIDDLQNSFDKVSELDITKFDEVLAELETWLTASKTYQETCQDGFENTTGNAGESMRKALTSSVEVTSNALNIVSKISTVLTSLQIPFFNRRLLSEESEDGFPSWVSEEKRQLLAAAPASIKADVIIAQDGSGKYKTINEAIKDIPLKSSKTFVIYIKAGNYKERVELTKAMHHVMMIGDGPTKTKITGSLNFVDGVRTYNTATVALMGPNFIAKDLGFENSAGAAKHQAVALRAAGDMSIFYNCQMDAYQDTLYAHASRQFYRKCTISGTIDFVFGNAAAVFQDCTFMVRKPMENQQCIVTAQGRKEKAETSGFVIQDSHITADPLLDIKLTKSYLGRPWKLFSRTVIINTEIDALIAPEGWLPWAGSYALDTLFYSEVGNTGPGAALTGRVKWPGIMKITPAQLPGYLADGFIQGNQWVAPTGIPYSPGLTKKA</sequence>
<dbReference type="SUPFAM" id="SSF51126">
    <property type="entry name" value="Pectin lyase-like"/>
    <property type="match status" value="1"/>
</dbReference>
<evidence type="ECO:0000256" key="4">
    <source>
        <dbReference type="ARBA" id="ARBA00013229"/>
    </source>
</evidence>
<dbReference type="FunFam" id="1.20.140.40:FF:000001">
    <property type="entry name" value="Pectinesterase"/>
    <property type="match status" value="1"/>
</dbReference>
<comment type="caution">
    <text evidence="15">The sequence shown here is derived from an EMBL/GenBank/DDBJ whole genome shotgun (WGS) entry which is preliminary data.</text>
</comment>
<evidence type="ECO:0000313" key="16">
    <source>
        <dbReference type="Proteomes" id="UP000541444"/>
    </source>
</evidence>
<evidence type="ECO:0000256" key="8">
    <source>
        <dbReference type="ARBA" id="ARBA00023180"/>
    </source>
</evidence>
<dbReference type="Proteomes" id="UP000541444">
    <property type="component" value="Unassembled WGS sequence"/>
</dbReference>
<gene>
    <name evidence="15" type="ORF">GIB67_031532</name>
</gene>
<dbReference type="FunFam" id="2.160.20.10:FF:000001">
    <property type="entry name" value="Pectinesterase"/>
    <property type="match status" value="1"/>
</dbReference>
<evidence type="ECO:0000259" key="14">
    <source>
        <dbReference type="SMART" id="SM00856"/>
    </source>
</evidence>
<comment type="catalytic activity">
    <reaction evidence="9 12">
        <text>[(1-&gt;4)-alpha-D-galacturonosyl methyl ester](n) + n H2O = [(1-&gt;4)-alpha-D-galacturonosyl](n) + n methanol + n H(+)</text>
        <dbReference type="Rhea" id="RHEA:22380"/>
        <dbReference type="Rhea" id="RHEA-COMP:14570"/>
        <dbReference type="Rhea" id="RHEA-COMP:14573"/>
        <dbReference type="ChEBI" id="CHEBI:15377"/>
        <dbReference type="ChEBI" id="CHEBI:15378"/>
        <dbReference type="ChEBI" id="CHEBI:17790"/>
        <dbReference type="ChEBI" id="CHEBI:140522"/>
        <dbReference type="ChEBI" id="CHEBI:140523"/>
        <dbReference type="EC" id="3.1.1.11"/>
    </reaction>
</comment>
<dbReference type="InterPro" id="IPR035513">
    <property type="entry name" value="Invertase/methylesterase_inhib"/>
</dbReference>
<keyword evidence="8" id="KW-0325">Glycoprotein</keyword>
<dbReference type="Pfam" id="PF04043">
    <property type="entry name" value="PMEI"/>
    <property type="match status" value="1"/>
</dbReference>
<dbReference type="InterPro" id="IPR033131">
    <property type="entry name" value="Pectinesterase_Asp_AS"/>
</dbReference>
<dbReference type="Gene3D" id="2.160.20.10">
    <property type="entry name" value="Single-stranded right-handed beta-helix, Pectin lyase-like"/>
    <property type="match status" value="1"/>
</dbReference>
<protein>
    <recommendedName>
        <fullName evidence="4 12">Pectinesterase</fullName>
        <ecNumber evidence="4 12">3.1.1.11</ecNumber>
    </recommendedName>
</protein>
<evidence type="ECO:0000256" key="10">
    <source>
        <dbReference type="ARBA" id="ARBA00057335"/>
    </source>
</evidence>
<keyword evidence="13" id="KW-0472">Membrane</keyword>
<dbReference type="NCBIfam" id="TIGR01614">
    <property type="entry name" value="PME_inhib"/>
    <property type="match status" value="1"/>
</dbReference>
<dbReference type="AlphaFoldDB" id="A0A7J7PB98"/>
<dbReference type="GO" id="GO:0045490">
    <property type="term" value="P:pectin catabolic process"/>
    <property type="evidence" value="ECO:0007669"/>
    <property type="project" value="UniProtKB-UniRule"/>
</dbReference>
<evidence type="ECO:0000256" key="11">
    <source>
        <dbReference type="PROSITE-ProRule" id="PRU10040"/>
    </source>
</evidence>
<dbReference type="CDD" id="cd15798">
    <property type="entry name" value="PMEI-like_3"/>
    <property type="match status" value="1"/>
</dbReference>
<keyword evidence="7" id="KW-1015">Disulfide bond</keyword>
<comment type="pathway">
    <text evidence="1 12">Glycan metabolism; pectin degradation; 2-dehydro-3-deoxy-D-gluconate from pectin: step 1/5.</text>
</comment>
<dbReference type="InterPro" id="IPR000070">
    <property type="entry name" value="Pectinesterase_cat"/>
</dbReference>